<dbReference type="CDD" id="cd06184">
    <property type="entry name" value="flavohem_like_fad_nad_binding"/>
    <property type="match status" value="1"/>
</dbReference>
<evidence type="ECO:0000259" key="11">
    <source>
        <dbReference type="PROSITE" id="PS51384"/>
    </source>
</evidence>
<dbReference type="PANTHER" id="PTHR47354:SF6">
    <property type="entry name" value="NADH OXIDOREDUCTASE HCR"/>
    <property type="match status" value="1"/>
</dbReference>
<dbReference type="SUPFAM" id="SSF52343">
    <property type="entry name" value="Ferredoxin reductase-like, C-terminal NADP-linked domain"/>
    <property type="match status" value="1"/>
</dbReference>
<evidence type="ECO:0000313" key="13">
    <source>
        <dbReference type="Proteomes" id="UP000598227"/>
    </source>
</evidence>
<evidence type="ECO:0000256" key="7">
    <source>
        <dbReference type="ARBA" id="ARBA00023004"/>
    </source>
</evidence>
<keyword evidence="5" id="KW-0274">FAD</keyword>
<evidence type="ECO:0000256" key="5">
    <source>
        <dbReference type="ARBA" id="ARBA00022827"/>
    </source>
</evidence>
<dbReference type="PROSITE" id="PS51384">
    <property type="entry name" value="FAD_FR"/>
    <property type="match status" value="1"/>
</dbReference>
<keyword evidence="3" id="KW-0001">2Fe-2S</keyword>
<evidence type="ECO:0000256" key="4">
    <source>
        <dbReference type="ARBA" id="ARBA00022723"/>
    </source>
</evidence>
<dbReference type="Gene3D" id="2.40.30.10">
    <property type="entry name" value="Translation factors"/>
    <property type="match status" value="1"/>
</dbReference>
<keyword evidence="13" id="KW-1185">Reference proteome</keyword>
<dbReference type="Pfam" id="PF00111">
    <property type="entry name" value="Fer2"/>
    <property type="match status" value="1"/>
</dbReference>
<evidence type="ECO:0000313" key="12">
    <source>
        <dbReference type="EMBL" id="MBE1206126.1"/>
    </source>
</evidence>
<dbReference type="InterPro" id="IPR008333">
    <property type="entry name" value="Cbr1-like_FAD-bd_dom"/>
</dbReference>
<dbReference type="Proteomes" id="UP000598227">
    <property type="component" value="Unassembled WGS sequence"/>
</dbReference>
<dbReference type="PROSITE" id="PS51085">
    <property type="entry name" value="2FE2S_FER_2"/>
    <property type="match status" value="1"/>
</dbReference>
<comment type="cofactor">
    <cofactor evidence="1">
        <name>FAD</name>
        <dbReference type="ChEBI" id="CHEBI:57692"/>
    </cofactor>
</comment>
<evidence type="ECO:0000256" key="8">
    <source>
        <dbReference type="ARBA" id="ARBA00023014"/>
    </source>
</evidence>
<keyword evidence="4" id="KW-0479">Metal-binding</keyword>
<evidence type="ECO:0000256" key="1">
    <source>
        <dbReference type="ARBA" id="ARBA00001974"/>
    </source>
</evidence>
<sequence length="345" mass="37185">MTGKFHAYTVLSRHEEAVGISSFWLRPEGAMTARGGEHLIIEALVGDGSCALRREYSVSGLSDGAFRLTVKREGAPKGQPALPPGYVSNWLHDEVKPGDVLRASAPRGEFRLREGSDKPVLLFSCGVGITPMMLLAKELAGSARRVAFVHVCRDGAHHAFGQEIRELAARAANMSVHICYKYGTSDCAGCDSTGDLDRDRLAALLPGAGCEVYLCGPGAFMQRAYDMALDLGVRAEDIRYELFGPSSDFTPRHAPSNGTSDGPLVTFTKSGVSARWSADAPSLLDFAEEQGLYPDYSCRAGSCESCKTRVVSGDFDYPVEPFERPSEGYVLLCCAQPTSDLVLEV</sequence>
<evidence type="ECO:0000256" key="2">
    <source>
        <dbReference type="ARBA" id="ARBA00022630"/>
    </source>
</evidence>
<dbReference type="CDD" id="cd00207">
    <property type="entry name" value="fer2"/>
    <property type="match status" value="1"/>
</dbReference>
<organism evidence="12 13">
    <name type="scientific">Aminobacter carboxidus</name>
    <dbReference type="NCBI Taxonomy" id="376165"/>
    <lineage>
        <taxon>Bacteria</taxon>
        <taxon>Pseudomonadati</taxon>
        <taxon>Pseudomonadota</taxon>
        <taxon>Alphaproteobacteria</taxon>
        <taxon>Hyphomicrobiales</taxon>
        <taxon>Phyllobacteriaceae</taxon>
        <taxon>Aminobacter</taxon>
    </lineage>
</organism>
<comment type="similarity">
    <text evidence="9">In the N-terminal section; belongs to the FAD-binding oxidoreductase type 6 family.</text>
</comment>
<dbReference type="Pfam" id="PF00970">
    <property type="entry name" value="FAD_binding_6"/>
    <property type="match status" value="1"/>
</dbReference>
<dbReference type="InterPro" id="IPR050415">
    <property type="entry name" value="MRET"/>
</dbReference>
<reference evidence="12 13" key="1">
    <citation type="submission" date="2020-09" db="EMBL/GenBank/DDBJ databases">
        <title>Draft Genome Sequence of Aminobacter carboxidus type strain DSM 1086, a soil Gram-negative carboxydobacterium.</title>
        <authorList>
            <person name="Turrini P."/>
            <person name="Tescari M."/>
            <person name="Artuso I."/>
            <person name="Lugli G.A."/>
            <person name="Frangipani E."/>
            <person name="Ventura M."/>
            <person name="Visca P."/>
        </authorList>
    </citation>
    <scope>NUCLEOTIDE SEQUENCE [LARGE SCALE GENOMIC DNA]</scope>
    <source>
        <strain evidence="12 13">DSM 1086</strain>
    </source>
</reference>
<evidence type="ECO:0000256" key="9">
    <source>
        <dbReference type="ARBA" id="ARBA00061434"/>
    </source>
</evidence>
<dbReference type="InterPro" id="IPR039261">
    <property type="entry name" value="FNR_nucleotide-bd"/>
</dbReference>
<feature type="domain" description="2Fe-2S ferredoxin-type" evidence="10">
    <location>
        <begin position="263"/>
        <end position="345"/>
    </location>
</feature>
<evidence type="ECO:0000256" key="3">
    <source>
        <dbReference type="ARBA" id="ARBA00022714"/>
    </source>
</evidence>
<dbReference type="InterPro" id="IPR012675">
    <property type="entry name" value="Beta-grasp_dom_sf"/>
</dbReference>
<dbReference type="InterPro" id="IPR017938">
    <property type="entry name" value="Riboflavin_synthase-like_b-brl"/>
</dbReference>
<dbReference type="SUPFAM" id="SSF54292">
    <property type="entry name" value="2Fe-2S ferredoxin-like"/>
    <property type="match status" value="1"/>
</dbReference>
<accession>A0ABR9GR46</accession>
<dbReference type="InterPro" id="IPR001041">
    <property type="entry name" value="2Fe-2S_ferredoxin-type"/>
</dbReference>
<gene>
    <name evidence="12" type="ORF">IHE39_17665</name>
</gene>
<dbReference type="SUPFAM" id="SSF63380">
    <property type="entry name" value="Riboflavin synthase domain-like"/>
    <property type="match status" value="1"/>
</dbReference>
<name>A0ABR9GR46_9HYPH</name>
<dbReference type="InterPro" id="IPR001433">
    <property type="entry name" value="OxRdtase_FAD/NAD-bd"/>
</dbReference>
<dbReference type="Gene3D" id="3.40.50.80">
    <property type="entry name" value="Nucleotide-binding domain of ferredoxin-NADP reductase (FNR) module"/>
    <property type="match status" value="1"/>
</dbReference>
<evidence type="ECO:0000259" key="10">
    <source>
        <dbReference type="PROSITE" id="PS51085"/>
    </source>
</evidence>
<keyword evidence="7" id="KW-0408">Iron</keyword>
<dbReference type="PANTHER" id="PTHR47354">
    <property type="entry name" value="NADH OXIDOREDUCTASE HCR"/>
    <property type="match status" value="1"/>
</dbReference>
<feature type="domain" description="FAD-binding FR-type" evidence="11">
    <location>
        <begin position="3"/>
        <end position="113"/>
    </location>
</feature>
<dbReference type="Pfam" id="PF00175">
    <property type="entry name" value="NAD_binding_1"/>
    <property type="match status" value="1"/>
</dbReference>
<protein>
    <submittedName>
        <fullName evidence="12">2Fe-2S iron-sulfur cluster binding domain-containing protein</fullName>
    </submittedName>
</protein>
<dbReference type="EMBL" id="JACZEP010000005">
    <property type="protein sequence ID" value="MBE1206126.1"/>
    <property type="molecule type" value="Genomic_DNA"/>
</dbReference>
<dbReference type="Gene3D" id="3.10.20.30">
    <property type="match status" value="1"/>
</dbReference>
<dbReference type="InterPro" id="IPR017927">
    <property type="entry name" value="FAD-bd_FR_type"/>
</dbReference>
<keyword evidence="8" id="KW-0411">Iron-sulfur</keyword>
<evidence type="ECO:0000256" key="6">
    <source>
        <dbReference type="ARBA" id="ARBA00023002"/>
    </source>
</evidence>
<dbReference type="RefSeq" id="WP_192567398.1">
    <property type="nucleotide sequence ID" value="NZ_JACZEP010000005.1"/>
</dbReference>
<keyword evidence="6" id="KW-0560">Oxidoreductase</keyword>
<keyword evidence="2" id="KW-0285">Flavoprotein</keyword>
<dbReference type="InterPro" id="IPR036010">
    <property type="entry name" value="2Fe-2S_ferredoxin-like_sf"/>
</dbReference>
<comment type="caution">
    <text evidence="12">The sequence shown here is derived from an EMBL/GenBank/DDBJ whole genome shotgun (WGS) entry which is preliminary data.</text>
</comment>
<proteinExistence type="inferred from homology"/>